<dbReference type="OrthoDB" id="424753at2759"/>
<name>A0A9P1D4W7_9DINO</name>
<evidence type="ECO:0000256" key="3">
    <source>
        <dbReference type="ARBA" id="ARBA00022801"/>
    </source>
</evidence>
<dbReference type="Gene3D" id="1.10.443.10">
    <property type="entry name" value="Intergrase catalytic core"/>
    <property type="match status" value="1"/>
</dbReference>
<dbReference type="InterPro" id="IPR011010">
    <property type="entry name" value="DNA_brk_join_enz"/>
</dbReference>
<dbReference type="InterPro" id="IPR013762">
    <property type="entry name" value="Integrase-like_cat_sf"/>
</dbReference>
<proteinExistence type="inferred from homology"/>
<dbReference type="EMBL" id="CAMXCT010003185">
    <property type="protein sequence ID" value="CAI4002916.1"/>
    <property type="molecule type" value="Genomic_DNA"/>
</dbReference>
<comment type="similarity">
    <text evidence="1">Belongs to the peptidase C2 family.</text>
</comment>
<keyword evidence="4" id="KW-0788">Thiol protease</keyword>
<evidence type="ECO:0000259" key="9">
    <source>
        <dbReference type="PROSITE" id="PS50203"/>
    </source>
</evidence>
<dbReference type="EMBL" id="CAMXCT030003185">
    <property type="protein sequence ID" value="CAL4790228.1"/>
    <property type="molecule type" value="Genomic_DNA"/>
</dbReference>
<keyword evidence="2" id="KW-0645">Protease</keyword>
<sequence length="1057" mass="117801">MVEKDIDEDLTKPEIVASSGYSASDADHILNETHEHGSFDDSQQVEPQLDSVGDEMVPFRAIDLIGAADSYAPFRPPPQYDQHLPCDVPETEQHLFGPPGPVSEVNHGSDVHESVEIGSADSVVLVENYADELSEPLEDQPMSGPVVPTQAWNEMVAHGFAQFRQIPESLLFPWEQGPMAAVFNFDADPLPQCLGIAETERTVGADTSDPLQNHLKGFLLPDDAKYVHAVKSIQDMNYFDNKSQQLELACSQWLRILSVQWSASGVGPQLAAALQKDSAGTDSILGSRRLLGLSALERKAKGPTVQAPGLQPEHIRRLHEVLHTSSNLIDKLGAGCFLVCLYGRARWSDMRFVSHVQLEDGEFVTFYTTEHKTASVGLRREQYLPIVIPWSGICNDDWVREWLKVYHQVGLDIYKRPLGPLLPAPRIDGSFCARPLTTPEAATWLRALLQGTSESETFRSHSLKATLLIWRARAGFDRETRAVLGHHCSAVSGSEVVYSRQLQTRALRKLALVLRRVRAGLNIEDEAMKEYGIISTPAPFTLVAAARTPMAPVPVALPQSVGPQQETVDKEAVDNAVSSALQLEELQSVKEEDLDQSTLEQEVFANVTSGQLDPNGIYTFKVTYKGRVGYVVVDDIVPGIPGSPLGAYPAHGTIWISLLEKMTAKLSDTNYEMMKGHGNRYDAGLEIRTGMDMVCLMYGGHTLSVSTPESNDVKFVDFIEFLIQEPLTVITCCPKNPKRGDGLIAHHAYGVVGMCTVDDIQLVKLQNPWGHAEWTGDWSDKSTKWEEHPQVAEMLMFNPEDQGSFYISRQDFVENFTSFLYNRITPLRAADDDGTEDWDSMLGEYSNGTDKSVLMKRDGIPFLESDAYGPIHYCRSKYKLELNMKKPCGPGTAHLYKKSDGSPLGYSAGLGDFNWYVGPAQSAPEEGIYEKKYRLNKVGGLFINMREWETSEKALHWRGVWTSDEGESMSFKGDSMSSLQVEYAGKSYSLQAVMCDGFAMFVPHDYMVYVNVNKVQRFRREIQLRVEDGEDKIFKFDVDASGVDSKYWTEEEEKLES</sequence>
<evidence type="ECO:0000256" key="2">
    <source>
        <dbReference type="ARBA" id="ARBA00022670"/>
    </source>
</evidence>
<reference evidence="11 12" key="2">
    <citation type="submission" date="2024-05" db="EMBL/GenBank/DDBJ databases">
        <authorList>
            <person name="Chen Y."/>
            <person name="Shah S."/>
            <person name="Dougan E. K."/>
            <person name="Thang M."/>
            <person name="Chan C."/>
        </authorList>
    </citation>
    <scope>NUCLEOTIDE SEQUENCE [LARGE SCALE GENOMIC DNA]</scope>
</reference>
<evidence type="ECO:0000256" key="8">
    <source>
        <dbReference type="SAM" id="MobiDB-lite"/>
    </source>
</evidence>
<gene>
    <name evidence="10" type="ORF">C1SCF055_LOCUS28831</name>
</gene>
<comment type="caution">
    <text evidence="10">The sequence shown here is derived from an EMBL/GenBank/DDBJ whole genome shotgun (WGS) entry which is preliminary data.</text>
</comment>
<dbReference type="EMBL" id="CAMXCT020003185">
    <property type="protein sequence ID" value="CAL1156291.1"/>
    <property type="molecule type" value="Genomic_DNA"/>
</dbReference>
<feature type="active site" evidence="6">
    <location>
        <position position="767"/>
    </location>
</feature>
<dbReference type="PANTHER" id="PTHR10183">
    <property type="entry name" value="CALPAIN"/>
    <property type="match status" value="1"/>
</dbReference>
<evidence type="ECO:0000256" key="4">
    <source>
        <dbReference type="ARBA" id="ARBA00022807"/>
    </source>
</evidence>
<feature type="domain" description="Calpain catalytic" evidence="9">
    <location>
        <begin position="588"/>
        <end position="825"/>
    </location>
</feature>
<evidence type="ECO:0000256" key="5">
    <source>
        <dbReference type="ARBA" id="ARBA00023172"/>
    </source>
</evidence>
<keyword evidence="12" id="KW-1185">Reference proteome</keyword>
<dbReference type="Pfam" id="PF00648">
    <property type="entry name" value="Peptidase_C2"/>
    <property type="match status" value="1"/>
</dbReference>
<dbReference type="InterPro" id="IPR022684">
    <property type="entry name" value="Calpain_cysteine_protease"/>
</dbReference>
<dbReference type="PROSITE" id="PS50203">
    <property type="entry name" value="CALPAIN_CAT"/>
    <property type="match status" value="1"/>
</dbReference>
<organism evidence="10">
    <name type="scientific">Cladocopium goreaui</name>
    <dbReference type="NCBI Taxonomy" id="2562237"/>
    <lineage>
        <taxon>Eukaryota</taxon>
        <taxon>Sar</taxon>
        <taxon>Alveolata</taxon>
        <taxon>Dinophyceae</taxon>
        <taxon>Suessiales</taxon>
        <taxon>Symbiodiniaceae</taxon>
        <taxon>Cladocopium</taxon>
    </lineage>
</organism>
<dbReference type="GO" id="GO:0015074">
    <property type="term" value="P:DNA integration"/>
    <property type="evidence" value="ECO:0007669"/>
    <property type="project" value="InterPro"/>
</dbReference>
<feature type="active site" evidence="6">
    <location>
        <position position="747"/>
    </location>
</feature>
<dbReference type="AlphaFoldDB" id="A0A9P1D4W7"/>
<dbReference type="GO" id="GO:0004198">
    <property type="term" value="F:calcium-dependent cysteine-type endopeptidase activity"/>
    <property type="evidence" value="ECO:0007669"/>
    <property type="project" value="InterPro"/>
</dbReference>
<evidence type="ECO:0000256" key="7">
    <source>
        <dbReference type="PROSITE-ProRule" id="PRU00239"/>
    </source>
</evidence>
<dbReference type="PANTHER" id="PTHR10183:SF379">
    <property type="entry name" value="CALPAIN-5"/>
    <property type="match status" value="1"/>
</dbReference>
<dbReference type="GO" id="GO:0006310">
    <property type="term" value="P:DNA recombination"/>
    <property type="evidence" value="ECO:0007669"/>
    <property type="project" value="UniProtKB-KW"/>
</dbReference>
<evidence type="ECO:0000313" key="10">
    <source>
        <dbReference type="EMBL" id="CAI4002916.1"/>
    </source>
</evidence>
<evidence type="ECO:0000313" key="11">
    <source>
        <dbReference type="EMBL" id="CAL4790228.1"/>
    </source>
</evidence>
<dbReference type="Proteomes" id="UP001152797">
    <property type="component" value="Unassembled WGS sequence"/>
</dbReference>
<evidence type="ECO:0000313" key="12">
    <source>
        <dbReference type="Proteomes" id="UP001152797"/>
    </source>
</evidence>
<keyword evidence="3" id="KW-0378">Hydrolase</keyword>
<feature type="compositionally biased region" description="Basic and acidic residues" evidence="8">
    <location>
        <begin position="25"/>
        <end position="39"/>
    </location>
</feature>
<dbReference type="InterPro" id="IPR038765">
    <property type="entry name" value="Papain-like_cys_pep_sf"/>
</dbReference>
<evidence type="ECO:0000256" key="1">
    <source>
        <dbReference type="ARBA" id="ARBA00007623"/>
    </source>
</evidence>
<accession>A0A9P1D4W7</accession>
<feature type="region of interest" description="Disordered" evidence="8">
    <location>
        <begin position="1"/>
        <end position="48"/>
    </location>
</feature>
<dbReference type="Gene3D" id="3.90.70.10">
    <property type="entry name" value="Cysteine proteinases"/>
    <property type="match status" value="1"/>
</dbReference>
<protein>
    <recommendedName>
        <fullName evidence="9">Calpain catalytic domain-containing protein</fullName>
    </recommendedName>
</protein>
<dbReference type="SUPFAM" id="SSF56349">
    <property type="entry name" value="DNA breaking-rejoining enzymes"/>
    <property type="match status" value="1"/>
</dbReference>
<reference evidence="10" key="1">
    <citation type="submission" date="2022-10" db="EMBL/GenBank/DDBJ databases">
        <authorList>
            <person name="Chen Y."/>
            <person name="Dougan E. K."/>
            <person name="Chan C."/>
            <person name="Rhodes N."/>
            <person name="Thang M."/>
        </authorList>
    </citation>
    <scope>NUCLEOTIDE SEQUENCE</scope>
</reference>
<evidence type="ECO:0000256" key="6">
    <source>
        <dbReference type="PIRSR" id="PIRSR622684-1"/>
    </source>
</evidence>
<dbReference type="SMART" id="SM00230">
    <property type="entry name" value="CysPc"/>
    <property type="match status" value="1"/>
</dbReference>
<keyword evidence="5" id="KW-0233">DNA recombination</keyword>
<feature type="compositionally biased region" description="Basic and acidic residues" evidence="8">
    <location>
        <begin position="1"/>
        <end position="12"/>
    </location>
</feature>
<comment type="caution">
    <text evidence="7">Lacks conserved residue(s) required for the propagation of feature annotation.</text>
</comment>
<dbReference type="SUPFAM" id="SSF54001">
    <property type="entry name" value="Cysteine proteinases"/>
    <property type="match status" value="1"/>
</dbReference>
<dbReference type="InterPro" id="IPR001300">
    <property type="entry name" value="Peptidase_C2_calpain_cat"/>
</dbReference>
<dbReference type="GO" id="GO:0003677">
    <property type="term" value="F:DNA binding"/>
    <property type="evidence" value="ECO:0007669"/>
    <property type="project" value="InterPro"/>
</dbReference>
<dbReference type="GO" id="GO:0006508">
    <property type="term" value="P:proteolysis"/>
    <property type="evidence" value="ECO:0007669"/>
    <property type="project" value="UniProtKB-KW"/>
</dbReference>